<evidence type="ECO:0000313" key="7">
    <source>
        <dbReference type="Proteomes" id="UP001218218"/>
    </source>
</evidence>
<dbReference type="InterPro" id="IPR001895">
    <property type="entry name" value="RASGEF_cat_dom"/>
</dbReference>
<feature type="region of interest" description="Disordered" evidence="3">
    <location>
        <begin position="1174"/>
        <end position="1206"/>
    </location>
</feature>
<dbReference type="GO" id="GO:0007265">
    <property type="term" value="P:Ras protein signal transduction"/>
    <property type="evidence" value="ECO:0007669"/>
    <property type="project" value="TreeGrafter"/>
</dbReference>
<dbReference type="SMART" id="SM00229">
    <property type="entry name" value="RasGEFN"/>
    <property type="match status" value="1"/>
</dbReference>
<comment type="caution">
    <text evidence="6">The sequence shown here is derived from an EMBL/GenBank/DDBJ whole genome shotgun (WGS) entry which is preliminary data.</text>
</comment>
<feature type="compositionally biased region" description="Polar residues" evidence="3">
    <location>
        <begin position="208"/>
        <end position="223"/>
    </location>
</feature>
<evidence type="ECO:0000259" key="4">
    <source>
        <dbReference type="PROSITE" id="PS50009"/>
    </source>
</evidence>
<dbReference type="GO" id="GO:0005085">
    <property type="term" value="F:guanyl-nucleotide exchange factor activity"/>
    <property type="evidence" value="ECO:0007669"/>
    <property type="project" value="UniProtKB-KW"/>
</dbReference>
<dbReference type="Pfam" id="PF00618">
    <property type="entry name" value="RasGEF_N"/>
    <property type="match status" value="1"/>
</dbReference>
<evidence type="ECO:0000259" key="5">
    <source>
        <dbReference type="PROSITE" id="PS50212"/>
    </source>
</evidence>
<organism evidence="6 7">
    <name type="scientific">Mycena albidolilacea</name>
    <dbReference type="NCBI Taxonomy" id="1033008"/>
    <lineage>
        <taxon>Eukaryota</taxon>
        <taxon>Fungi</taxon>
        <taxon>Dikarya</taxon>
        <taxon>Basidiomycota</taxon>
        <taxon>Agaricomycotina</taxon>
        <taxon>Agaricomycetes</taxon>
        <taxon>Agaricomycetidae</taxon>
        <taxon>Agaricales</taxon>
        <taxon>Marasmiineae</taxon>
        <taxon>Mycenaceae</taxon>
        <taxon>Mycena</taxon>
    </lineage>
</organism>
<feature type="compositionally biased region" description="Low complexity" evidence="3">
    <location>
        <begin position="299"/>
        <end position="315"/>
    </location>
</feature>
<gene>
    <name evidence="6" type="ORF">DFH08DRAFT_856166</name>
</gene>
<dbReference type="InterPro" id="IPR000651">
    <property type="entry name" value="Ras-like_Gua-exchang_fac_N"/>
</dbReference>
<dbReference type="InterPro" id="IPR036964">
    <property type="entry name" value="RASGEF_cat_dom_sf"/>
</dbReference>
<feature type="domain" description="N-terminal Ras-GEF" evidence="5">
    <location>
        <begin position="554"/>
        <end position="679"/>
    </location>
</feature>
<dbReference type="InterPro" id="IPR008937">
    <property type="entry name" value="Ras-like_GEF"/>
</dbReference>
<feature type="region of interest" description="Disordered" evidence="3">
    <location>
        <begin position="889"/>
        <end position="997"/>
    </location>
</feature>
<feature type="compositionally biased region" description="Low complexity" evidence="3">
    <location>
        <begin position="889"/>
        <end position="902"/>
    </location>
</feature>
<feature type="region of interest" description="Disordered" evidence="3">
    <location>
        <begin position="1"/>
        <end position="83"/>
    </location>
</feature>
<feature type="region of interest" description="Disordered" evidence="3">
    <location>
        <begin position="1068"/>
        <end position="1101"/>
    </location>
</feature>
<feature type="region of interest" description="Disordered" evidence="3">
    <location>
        <begin position="686"/>
        <end position="712"/>
    </location>
</feature>
<evidence type="ECO:0000313" key="6">
    <source>
        <dbReference type="EMBL" id="KAJ7353199.1"/>
    </source>
</evidence>
<sequence length="1627" mass="175885">MTSGLPIPPATDHSEQSYVLPEIPVGSRLSFEPSSPPGLSTSPDQSTSGLSSASSFQSPASSSDSHGSRVLLPVPTSSNNGSQASFTFSEVDVDGSLLDPLPAEIGAADLSIAPDGSFVETSSGAAARELKRRYDQHYGVNLSVRSPYAITALINQHGKEVYRVGNREKKTPPAAATSVDIDERVSQPSTPSESSRARSPRRSRLSVTMFNKTGSVSSRPQTAGGTGPRNKLRKTRSFSEMPSVSPTTNGNGLTARPTGRGHSQSVTAADFVRPPTTDGSVPRIGDMFADVMGWQPPTGSSTSLSSQGEPSSSGGHAIIARPFGPTISFESPSRKPNVEFLPTPRLLREMQSFESGLTARQVDLEREPFFDGASDANGSDGSRPRSAFRVRNSTSAASFLTDSEFAVPILAANADGAADSDPASEPFSPKPETELHSRYSTDVFDVLQTYRGLPLLEKLAPGEETTVIKMSLSSDNTAAPRNDPRFVIWGELIPEGLERDPDELSLSQGSHGHTDGSSSSISKKRSIKSTGKGKSPAAEVPPTLKLSSSEDGGAQKILVAATIERWIAQLTSDLNYDELLNFFLTYRTYISAVDLCHLLICRFHWALQQPMSTQDEMVRRTVRVRAFVAIRYWLLTFFTVDFLPDRELRLLVAHWLNTLIRDPILTKHTDGLSIVRKLKKVAKDCKKVHTRAPSKPKQPRPTSVKAAPSDSQGHVLGESFAAATRKVSTEDEDSDVDLDFLPDEQALPNPPSEFSGGDLANAHLSTVHLGSSARASTMPLSSISILSRTEPNVELPGATTPFLNGPATLPIHHSTLSRVFVKTIGRLGRWKRVLNQRGTGVRAPLGACVDVDAMDLELTVGRDLLSVNGGVEQYLKIIGQVPPVVHPGVTPGASGSGSKALLSGGGATGAPITSEDASPAPPVVTTVSPPSPIETPPEYAESVVAAPEPETERELPPTPLAEDAASVLSESLEVSSPDRPDSPNGRAASFRSSSTDSFGVPLASAQATFPAGAQSAWQFEVMSIDELDLSDTSSDEHGGDGPALPPGLRQPVRRLPLRREFEFVRRSDSVSSMGLQSAGHSSALSSASDADGHAAGPIGGGAIHQWQMNALVDSLSDEEEEGGNVEAALHRLEGQINHRKQQEKASKVDGWMRTMRERFENGDYYDEVRQFSDDEDEDYEPEEEPIGEDDDLATPDEGGANDPHDITIVEPDEERALASGDVVVKPVQSPPRPADEAKPAPEDAVPLEILQSRMPPGALSPPHPTRQPVSKFVTGEPSSRFHRSFIFGHRAQVLAGHFAMIDRELFMGVKFEEVLDDWSTYEDVEVLDWAQFLRERMRLKADPEWANKISALAAVRARFNLMTNFVVSEVVLSPPNERHAVVAKFIRVAWHSYLLASFNTLVAIISGLSSPWVLRALKTWKGVGKYEMRIFTDLKVYVTNAEDFKYIRQAIADTKAQDPASVVSSDVDLRASKHKSIATEPKAAAACVPFIGVYLSQLHRHNQLPDLIDPTAPTETVGVDPISSNFDAPSHPEVFSALAPLPPAMHLEPLINVHKQRMIAGVIKSMVAGQHLASRFQYQTEKKLYQKCLRLRGLDAETLQRALMIYPSRVRGLDPEAFQLALTAYAP</sequence>
<feature type="region of interest" description="Disordered" evidence="3">
    <location>
        <begin position="1030"/>
        <end position="1052"/>
    </location>
</feature>
<dbReference type="Gene3D" id="1.20.870.10">
    <property type="entry name" value="Son of sevenless (SoS) protein Chain: S domain 1"/>
    <property type="match status" value="1"/>
</dbReference>
<evidence type="ECO:0000256" key="1">
    <source>
        <dbReference type="ARBA" id="ARBA00022658"/>
    </source>
</evidence>
<dbReference type="Proteomes" id="UP001218218">
    <property type="component" value="Unassembled WGS sequence"/>
</dbReference>
<feature type="region of interest" description="Disordered" evidence="3">
    <location>
        <begin position="295"/>
        <end position="336"/>
    </location>
</feature>
<feature type="region of interest" description="Disordered" evidence="3">
    <location>
        <begin position="416"/>
        <end position="435"/>
    </location>
</feature>
<dbReference type="PANTHER" id="PTHR23113">
    <property type="entry name" value="GUANINE NUCLEOTIDE EXCHANGE FACTOR"/>
    <property type="match status" value="1"/>
</dbReference>
<dbReference type="EMBL" id="JARIHO010000011">
    <property type="protein sequence ID" value="KAJ7353199.1"/>
    <property type="molecule type" value="Genomic_DNA"/>
</dbReference>
<dbReference type="SMART" id="SM00147">
    <property type="entry name" value="RasGEF"/>
    <property type="match status" value="1"/>
</dbReference>
<dbReference type="Gene3D" id="1.10.840.10">
    <property type="entry name" value="Ras guanine-nucleotide exchange factors catalytic domain"/>
    <property type="match status" value="1"/>
</dbReference>
<feature type="region of interest" description="Disordered" evidence="3">
    <location>
        <begin position="164"/>
        <end position="265"/>
    </location>
</feature>
<dbReference type="InterPro" id="IPR023578">
    <property type="entry name" value="Ras_GEF_dom_sf"/>
</dbReference>
<accession>A0AAD7A9Z8</accession>
<evidence type="ECO:0000256" key="2">
    <source>
        <dbReference type="PROSITE-ProRule" id="PRU00168"/>
    </source>
</evidence>
<reference evidence="6" key="1">
    <citation type="submission" date="2023-03" db="EMBL/GenBank/DDBJ databases">
        <title>Massive genome expansion in bonnet fungi (Mycena s.s.) driven by repeated elements and novel gene families across ecological guilds.</title>
        <authorList>
            <consortium name="Lawrence Berkeley National Laboratory"/>
            <person name="Harder C.B."/>
            <person name="Miyauchi S."/>
            <person name="Viragh M."/>
            <person name="Kuo A."/>
            <person name="Thoen E."/>
            <person name="Andreopoulos B."/>
            <person name="Lu D."/>
            <person name="Skrede I."/>
            <person name="Drula E."/>
            <person name="Henrissat B."/>
            <person name="Morin E."/>
            <person name="Kohler A."/>
            <person name="Barry K."/>
            <person name="LaButti K."/>
            <person name="Morin E."/>
            <person name="Salamov A."/>
            <person name="Lipzen A."/>
            <person name="Mereny Z."/>
            <person name="Hegedus B."/>
            <person name="Baldrian P."/>
            <person name="Stursova M."/>
            <person name="Weitz H."/>
            <person name="Taylor A."/>
            <person name="Grigoriev I.V."/>
            <person name="Nagy L.G."/>
            <person name="Martin F."/>
            <person name="Kauserud H."/>
        </authorList>
    </citation>
    <scope>NUCLEOTIDE SEQUENCE</scope>
    <source>
        <strain evidence="6">CBHHK002</strain>
    </source>
</reference>
<evidence type="ECO:0000256" key="3">
    <source>
        <dbReference type="SAM" id="MobiDB-lite"/>
    </source>
</evidence>
<dbReference type="PANTHER" id="PTHR23113:SF363">
    <property type="entry name" value="PROTEIN SON OF SEVENLESS"/>
    <property type="match status" value="1"/>
</dbReference>
<feature type="compositionally biased region" description="Low complexity" evidence="3">
    <location>
        <begin position="507"/>
        <end position="521"/>
    </location>
</feature>
<name>A0AAD7A9Z8_9AGAR</name>
<dbReference type="SUPFAM" id="SSF48366">
    <property type="entry name" value="Ras GEF"/>
    <property type="match status" value="1"/>
</dbReference>
<feature type="compositionally biased region" description="Low complexity" evidence="3">
    <location>
        <begin position="46"/>
        <end position="65"/>
    </location>
</feature>
<feature type="compositionally biased region" description="Basic residues" evidence="3">
    <location>
        <begin position="688"/>
        <end position="698"/>
    </location>
</feature>
<feature type="compositionally biased region" description="Polar residues" evidence="3">
    <location>
        <begin position="238"/>
        <end position="252"/>
    </location>
</feature>
<dbReference type="CDD" id="cd06224">
    <property type="entry name" value="REM"/>
    <property type="match status" value="1"/>
</dbReference>
<keyword evidence="7" id="KW-1185">Reference proteome</keyword>
<dbReference type="Pfam" id="PF00617">
    <property type="entry name" value="RasGEF"/>
    <property type="match status" value="1"/>
</dbReference>
<feature type="compositionally biased region" description="Low complexity" evidence="3">
    <location>
        <begin position="1074"/>
        <end position="1096"/>
    </location>
</feature>
<dbReference type="PROSITE" id="PS50212">
    <property type="entry name" value="RASGEF_NTER"/>
    <property type="match status" value="1"/>
</dbReference>
<feature type="region of interest" description="Disordered" evidence="3">
    <location>
        <begin position="499"/>
        <end position="549"/>
    </location>
</feature>
<evidence type="ECO:0008006" key="8">
    <source>
        <dbReference type="Google" id="ProtNLM"/>
    </source>
</evidence>
<protein>
    <recommendedName>
        <fullName evidence="8">Ras GEF</fullName>
    </recommendedName>
</protein>
<feature type="compositionally biased region" description="Acidic residues" evidence="3">
    <location>
        <begin position="1174"/>
        <end position="1194"/>
    </location>
</feature>
<dbReference type="GO" id="GO:0005886">
    <property type="term" value="C:plasma membrane"/>
    <property type="evidence" value="ECO:0007669"/>
    <property type="project" value="TreeGrafter"/>
</dbReference>
<feature type="compositionally biased region" description="Low complexity" evidence="3">
    <location>
        <begin position="960"/>
        <end position="975"/>
    </location>
</feature>
<proteinExistence type="predicted"/>
<keyword evidence="1 2" id="KW-0344">Guanine-nucleotide releasing factor</keyword>
<feature type="domain" description="Ras-GEF" evidence="4">
    <location>
        <begin position="1290"/>
        <end position="1608"/>
    </location>
</feature>
<dbReference type="PROSITE" id="PS50009">
    <property type="entry name" value="RASGEF_CAT"/>
    <property type="match status" value="1"/>
</dbReference>